<dbReference type="PROSITE" id="PS51257">
    <property type="entry name" value="PROKAR_LIPOPROTEIN"/>
    <property type="match status" value="1"/>
</dbReference>
<name>A0A381R5Y5_9ZZZZ</name>
<dbReference type="Gene3D" id="3.10.450.50">
    <property type="match status" value="1"/>
</dbReference>
<reference evidence="2" key="1">
    <citation type="submission" date="2018-05" db="EMBL/GenBank/DDBJ databases">
        <authorList>
            <person name="Lanie J.A."/>
            <person name="Ng W.-L."/>
            <person name="Kazmierczak K.M."/>
            <person name="Andrzejewski T.M."/>
            <person name="Davidsen T.M."/>
            <person name="Wayne K.J."/>
            <person name="Tettelin H."/>
            <person name="Glass J.I."/>
            <person name="Rusch D."/>
            <person name="Podicherti R."/>
            <person name="Tsui H.-C.T."/>
            <person name="Winkler M.E."/>
        </authorList>
    </citation>
    <scope>NUCLEOTIDE SEQUENCE</scope>
</reference>
<dbReference type="InterPro" id="IPR037401">
    <property type="entry name" value="SnoaL-like"/>
</dbReference>
<protein>
    <recommendedName>
        <fullName evidence="1">SnoaL-like domain-containing protein</fullName>
    </recommendedName>
</protein>
<organism evidence="2">
    <name type="scientific">marine metagenome</name>
    <dbReference type="NCBI Taxonomy" id="408172"/>
    <lineage>
        <taxon>unclassified sequences</taxon>
        <taxon>metagenomes</taxon>
        <taxon>ecological metagenomes</taxon>
    </lineage>
</organism>
<dbReference type="SUPFAM" id="SSF54427">
    <property type="entry name" value="NTF2-like"/>
    <property type="match status" value="1"/>
</dbReference>
<feature type="domain" description="SnoaL-like" evidence="1">
    <location>
        <begin position="43"/>
        <end position="140"/>
    </location>
</feature>
<proteinExistence type="predicted"/>
<gene>
    <name evidence="2" type="ORF">METZ01_LOCUS39478</name>
</gene>
<feature type="non-terminal residue" evidence="2">
    <location>
        <position position="163"/>
    </location>
</feature>
<evidence type="ECO:0000259" key="1">
    <source>
        <dbReference type="Pfam" id="PF12680"/>
    </source>
</evidence>
<sequence length="163" mass="17552">MRKLFPVLSILTITACAPASDGNSQSMAMPDEATIVAALDTAVELFLTSWNAGDADALSTRYTEDAVSFLESRPEPIYGQNAIRTHFEAILGPDGSDYQTTQTAVRLGHEMLGPDLVAAYGTWETVYPDGVMTQNGFWSTVERITDGVAQIVLHTAGAYGEMN</sequence>
<dbReference type="AlphaFoldDB" id="A0A381R5Y5"/>
<evidence type="ECO:0000313" key="2">
    <source>
        <dbReference type="EMBL" id="SUZ86624.1"/>
    </source>
</evidence>
<dbReference type="Pfam" id="PF12680">
    <property type="entry name" value="SnoaL_2"/>
    <property type="match status" value="1"/>
</dbReference>
<dbReference type="EMBL" id="UINC01001691">
    <property type="protein sequence ID" value="SUZ86624.1"/>
    <property type="molecule type" value="Genomic_DNA"/>
</dbReference>
<dbReference type="InterPro" id="IPR032710">
    <property type="entry name" value="NTF2-like_dom_sf"/>
</dbReference>
<accession>A0A381R5Y5</accession>